<dbReference type="Pfam" id="PF03159">
    <property type="entry name" value="XRN_N"/>
    <property type="match status" value="1"/>
</dbReference>
<dbReference type="PANTHER" id="PTHR12341">
    <property type="entry name" value="5'-&gt;3' EXORIBONUCLEASE"/>
    <property type="match status" value="1"/>
</dbReference>
<keyword evidence="4" id="KW-1185">Reference proteome</keyword>
<reference evidence="3" key="2">
    <citation type="submission" date="2021-04" db="EMBL/GenBank/DDBJ databases">
        <authorList>
            <person name="Podell S."/>
        </authorList>
    </citation>
    <scope>NUCLEOTIDE SEQUENCE</scope>
    <source>
        <strain evidence="3">Hildebrandi</strain>
    </source>
</reference>
<organism evidence="3 4">
    <name type="scientific">Nitzschia inconspicua</name>
    <dbReference type="NCBI Taxonomy" id="303405"/>
    <lineage>
        <taxon>Eukaryota</taxon>
        <taxon>Sar</taxon>
        <taxon>Stramenopiles</taxon>
        <taxon>Ochrophyta</taxon>
        <taxon>Bacillariophyta</taxon>
        <taxon>Bacillariophyceae</taxon>
        <taxon>Bacillariophycidae</taxon>
        <taxon>Bacillariales</taxon>
        <taxon>Bacillariaceae</taxon>
        <taxon>Nitzschia</taxon>
    </lineage>
</organism>
<sequence length="1223" mass="138616">MKRRNHHLNVETTSAANGCRHYTQRTKDETFDDGFSTLLLGKSGYQSSHSHITRNVPRKMKSDHWRRSSSGYWRCKRIPCNFTVVFCACLVFCFQRHLCTVAFLPVSNRPSVPLLSDATRLSRVKTTTTTTPTTPLSSQTALFGIKGFRQWFEQQFPSAVKSVNVDKYNDTFDHVLVDMNQILHVVLRRSRDEEQAIKLLMFELDTLIQRVRPIRSLVLAIDGSPAAAKLATQRKRRFTILRNTQFKLQHLDKLRGSKRLRAKRLRNYQSELQSLQLTPGTDCMRRMESALLYWAWQRLQSQGRPNSKLLPRVRIYLSTSQVPGEGEIKLLEWIHNFRGSLSKNPGQSVALIGGDADLLLEAMVLPPAWTHNVFVLRPDEGNVAKNKDASARRRSYMHCTSLWEMTLNLDEYCRSVFPAKYYNPKILLQIRNDLVLLLIMNGNDYLPGLVATSFRALFQCYMTLLEQWVVKHGCLDEAGLVDPNLLTFRLEFCVEFFRVLGKGGPSDKDIFNALQNCSRRTYQSILNDMIAMGFLPGPARFQFLSGNKLEGMQNLPPLEKEDRKGEDDNANSLEVSEETTRPNLNSELREDYDNDFDYDGEYCVDGDEEVNDEYDDSEEEEFQDDDEYEDFVQDGGNDPDEKLLVRLSIGQKSDGDYEMYQAWAGQSTTSIQKVKGKLAKMVLERHALLKFSEEKENLNNMDYSWEIEKPAESRVDRYLAGMLWTLQTYQDGICPSYGYNYGKCLAPTGRSIEEYLNRALAENRKVGAEELLKDYKFGGSVKAGVACLAALPTSVKNLVPEPYRRIDSGTIEDIYAKCMDPNDNFFQLEKFDHLVNEEVAKITKHGTQASPENGDFAKVHPAGRRIILGDHYWSVLRRVGKSIDHPFQPPPPPADFFSPLSSNAFIKASRIISMDWPRPRPEWNAANFEEPTRLKDGSAGYFQESWLSKHNVEVDHMDFGSLIGSNDTKLQDIPFKIAFRNAPTDEISRKGAFKVLKSGSLDTSAMLSSSTATPDENGRPSLEQRRGIASKNLDGQSSIVVLKQLRDIGIIDDYIFNETAKRLAPSEHDLQFLGICEVARTQLPSIETSTDRQNASVTDSHCSQSRNATAWLLLKQLANVGALETFELLEEEHVGSKGSCPVRLTLQLTPGKLAVWDCVDSPLSFSLTLLRGEPNQMAKHQLASQALDHILNAHKVTHRNTSNTSIGNEHNNENHRNVCIGTT</sequence>
<feature type="region of interest" description="Disordered" evidence="1">
    <location>
        <begin position="552"/>
        <end position="591"/>
    </location>
</feature>
<keyword evidence="3" id="KW-0269">Exonuclease</keyword>
<keyword evidence="3" id="KW-0378">Hydrolase</keyword>
<feature type="domain" description="Xrn1 N-terminal" evidence="2">
    <location>
        <begin position="144"/>
        <end position="365"/>
    </location>
</feature>
<feature type="compositionally biased region" description="Basic and acidic residues" evidence="1">
    <location>
        <begin position="558"/>
        <end position="567"/>
    </location>
</feature>
<dbReference type="GO" id="GO:0005634">
    <property type="term" value="C:nucleus"/>
    <property type="evidence" value="ECO:0007669"/>
    <property type="project" value="TreeGrafter"/>
</dbReference>
<dbReference type="PANTHER" id="PTHR12341:SF41">
    <property type="entry name" value="5'-3' EXORIBONUCLEASE 2"/>
    <property type="match status" value="1"/>
</dbReference>
<dbReference type="AlphaFoldDB" id="A0A9K3L4K0"/>
<dbReference type="EMBL" id="JAGRRH010000016">
    <property type="protein sequence ID" value="KAG7354661.1"/>
    <property type="molecule type" value="Genomic_DNA"/>
</dbReference>
<dbReference type="InterPro" id="IPR027073">
    <property type="entry name" value="5_3_exoribonuclease"/>
</dbReference>
<proteinExistence type="predicted"/>
<evidence type="ECO:0000313" key="4">
    <source>
        <dbReference type="Proteomes" id="UP000693970"/>
    </source>
</evidence>
<accession>A0A9K3L4K0</accession>
<evidence type="ECO:0000259" key="2">
    <source>
        <dbReference type="Pfam" id="PF03159"/>
    </source>
</evidence>
<dbReference type="OrthoDB" id="372487at2759"/>
<evidence type="ECO:0000256" key="1">
    <source>
        <dbReference type="SAM" id="MobiDB-lite"/>
    </source>
</evidence>
<comment type="caution">
    <text evidence="3">The sequence shown here is derived from an EMBL/GenBank/DDBJ whole genome shotgun (WGS) entry which is preliminary data.</text>
</comment>
<name>A0A9K3L4K0_9STRA</name>
<gene>
    <name evidence="3" type="ORF">IV203_004017</name>
</gene>
<feature type="region of interest" description="Disordered" evidence="1">
    <location>
        <begin position="605"/>
        <end position="627"/>
    </location>
</feature>
<dbReference type="Proteomes" id="UP000693970">
    <property type="component" value="Unassembled WGS sequence"/>
</dbReference>
<dbReference type="GO" id="GO:0003723">
    <property type="term" value="F:RNA binding"/>
    <property type="evidence" value="ECO:0007669"/>
    <property type="project" value="TreeGrafter"/>
</dbReference>
<evidence type="ECO:0000313" key="3">
    <source>
        <dbReference type="EMBL" id="KAG7354661.1"/>
    </source>
</evidence>
<protein>
    <submittedName>
        <fullName evidence="3">XRN 5'-3' exonuclease</fullName>
    </submittedName>
</protein>
<reference evidence="3" key="1">
    <citation type="journal article" date="2021" name="Sci. Rep.">
        <title>Diploid genomic architecture of Nitzschia inconspicua, an elite biomass production diatom.</title>
        <authorList>
            <person name="Oliver A."/>
            <person name="Podell S."/>
            <person name="Pinowska A."/>
            <person name="Traller J.C."/>
            <person name="Smith S.R."/>
            <person name="McClure R."/>
            <person name="Beliaev A."/>
            <person name="Bohutskyi P."/>
            <person name="Hill E.A."/>
            <person name="Rabines A."/>
            <person name="Zheng H."/>
            <person name="Allen L.Z."/>
            <person name="Kuo A."/>
            <person name="Grigoriev I.V."/>
            <person name="Allen A.E."/>
            <person name="Hazlebeck D."/>
            <person name="Allen E.E."/>
        </authorList>
    </citation>
    <scope>NUCLEOTIDE SEQUENCE</scope>
    <source>
        <strain evidence="3">Hildebrandi</strain>
    </source>
</reference>
<dbReference type="GO" id="GO:0004534">
    <property type="term" value="F:5'-3' RNA exonuclease activity"/>
    <property type="evidence" value="ECO:0007669"/>
    <property type="project" value="TreeGrafter"/>
</dbReference>
<dbReference type="GO" id="GO:0000956">
    <property type="term" value="P:nuclear-transcribed mRNA catabolic process"/>
    <property type="evidence" value="ECO:0007669"/>
    <property type="project" value="TreeGrafter"/>
</dbReference>
<keyword evidence="3" id="KW-0540">Nuclease</keyword>
<dbReference type="InterPro" id="IPR004859">
    <property type="entry name" value="Xrn1_N"/>
</dbReference>